<dbReference type="AlphaFoldDB" id="A0A1C6RP19"/>
<dbReference type="InterPro" id="IPR036894">
    <property type="entry name" value="YbaB-like_sf"/>
</dbReference>
<dbReference type="Proteomes" id="UP000198906">
    <property type="component" value="Unassembled WGS sequence"/>
</dbReference>
<dbReference type="Gene3D" id="3.30.1310.10">
    <property type="entry name" value="Nucleoid-associated protein YbaB-like domain"/>
    <property type="match status" value="1"/>
</dbReference>
<dbReference type="STRING" id="47866.GA0074694_2515"/>
<organism evidence="1 2">
    <name type="scientific">Micromonospora inyonensis</name>
    <dbReference type="NCBI Taxonomy" id="47866"/>
    <lineage>
        <taxon>Bacteria</taxon>
        <taxon>Bacillati</taxon>
        <taxon>Actinomycetota</taxon>
        <taxon>Actinomycetes</taxon>
        <taxon>Micromonosporales</taxon>
        <taxon>Micromonosporaceae</taxon>
        <taxon>Micromonospora</taxon>
    </lineage>
</organism>
<evidence type="ECO:0000313" key="1">
    <source>
        <dbReference type="EMBL" id="SCL18934.1"/>
    </source>
</evidence>
<dbReference type="GO" id="GO:0003677">
    <property type="term" value="F:DNA binding"/>
    <property type="evidence" value="ECO:0007669"/>
    <property type="project" value="UniProtKB-KW"/>
</dbReference>
<dbReference type="InterPro" id="IPR004401">
    <property type="entry name" value="YbaB/EbfC"/>
</dbReference>
<dbReference type="EMBL" id="FMHU01000001">
    <property type="protein sequence ID" value="SCL18934.1"/>
    <property type="molecule type" value="Genomic_DNA"/>
</dbReference>
<dbReference type="RefSeq" id="WP_091457233.1">
    <property type="nucleotide sequence ID" value="NZ_FMHU01000001.1"/>
</dbReference>
<sequence length="142" mass="15713">MNTPNVDDLERILRDSEQRMQQLSEVETLLAEVTSRYDTEDGMVSVELGADGTLRQLEINSRAMRLDSYTLAELITEAFNGAQRGVQEAVAKAMSDTLGTSDLGDVLGEARDIRKNMDGMLEAVSRSVNDAIVQASRFNSRR</sequence>
<reference evidence="2" key="1">
    <citation type="submission" date="2016-06" db="EMBL/GenBank/DDBJ databases">
        <authorList>
            <person name="Varghese N."/>
        </authorList>
    </citation>
    <scope>NUCLEOTIDE SEQUENCE [LARGE SCALE GENOMIC DNA]</scope>
    <source>
        <strain evidence="2">DSM 46123</strain>
    </source>
</reference>
<protein>
    <submittedName>
        <fullName evidence="1">Conserved DNA-binding protein YbaB</fullName>
    </submittedName>
</protein>
<keyword evidence="2" id="KW-1185">Reference proteome</keyword>
<name>A0A1C6RP19_9ACTN</name>
<accession>A0A1C6RP19</accession>
<proteinExistence type="predicted"/>
<gene>
    <name evidence="1" type="ORF">GA0074694_2515</name>
</gene>
<evidence type="ECO:0000313" key="2">
    <source>
        <dbReference type="Proteomes" id="UP000198906"/>
    </source>
</evidence>
<dbReference type="SUPFAM" id="SSF82607">
    <property type="entry name" value="YbaB-like"/>
    <property type="match status" value="1"/>
</dbReference>
<keyword evidence="1" id="KW-0238">DNA-binding</keyword>
<dbReference type="Pfam" id="PF02575">
    <property type="entry name" value="YbaB_DNA_bd"/>
    <property type="match status" value="1"/>
</dbReference>